<dbReference type="SUPFAM" id="SSF103473">
    <property type="entry name" value="MFS general substrate transporter"/>
    <property type="match status" value="1"/>
</dbReference>
<evidence type="ECO:0000256" key="4">
    <source>
        <dbReference type="ARBA" id="ARBA00022692"/>
    </source>
</evidence>
<evidence type="ECO:0000256" key="5">
    <source>
        <dbReference type="ARBA" id="ARBA00022989"/>
    </source>
</evidence>
<keyword evidence="2" id="KW-0813">Transport</keyword>
<dbReference type="EMBL" id="JBIYEW010000003">
    <property type="protein sequence ID" value="MFK4637995.1"/>
    <property type="molecule type" value="Genomic_DNA"/>
</dbReference>
<feature type="transmembrane region" description="Helical" evidence="7">
    <location>
        <begin position="368"/>
        <end position="390"/>
    </location>
</feature>
<evidence type="ECO:0000256" key="6">
    <source>
        <dbReference type="ARBA" id="ARBA00023136"/>
    </source>
</evidence>
<dbReference type="PROSITE" id="PS50850">
    <property type="entry name" value="MFS"/>
    <property type="match status" value="1"/>
</dbReference>
<comment type="caution">
    <text evidence="9">The sequence shown here is derived from an EMBL/GenBank/DDBJ whole genome shotgun (WGS) entry which is preliminary data.</text>
</comment>
<accession>A0ABW8N1W2</accession>
<keyword evidence="5 7" id="KW-1133">Transmembrane helix</keyword>
<comment type="subcellular location">
    <subcellularLocation>
        <location evidence="1">Cell membrane</location>
        <topology evidence="1">Multi-pass membrane protein</topology>
    </subcellularLocation>
</comment>
<keyword evidence="3" id="KW-1003">Cell membrane</keyword>
<protein>
    <submittedName>
        <fullName evidence="9">MFS family permease</fullName>
    </submittedName>
</protein>
<dbReference type="InterPro" id="IPR020846">
    <property type="entry name" value="MFS_dom"/>
</dbReference>
<feature type="transmembrane region" description="Helical" evidence="7">
    <location>
        <begin position="37"/>
        <end position="55"/>
    </location>
</feature>
<evidence type="ECO:0000313" key="10">
    <source>
        <dbReference type="Proteomes" id="UP001620520"/>
    </source>
</evidence>
<keyword evidence="10" id="KW-1185">Reference proteome</keyword>
<keyword evidence="6 7" id="KW-0472">Membrane</keyword>
<feature type="transmembrane region" description="Helical" evidence="7">
    <location>
        <begin position="282"/>
        <end position="303"/>
    </location>
</feature>
<name>A0ABW8N1W2_9MICC</name>
<sequence>MPPRLFPRRSSSAKPASRRVRPVETWHYPLRHHNYRLFVALSLVGSGGVWMQRLAQDWLVLQLTGSPAAVGLAVALQFLPMLVVGPVSGVLVDLFPKRRILVLCQSVAIALAAGLAVWNAMGGSDVWVVYAACIALGVTSAIDGPARQVFVNEVVGDAGLPAAIGLNSAIGQLGAMAGPALAGVVIAHAGPAAAFAANACLGAAVLVMIAAIRPGELHHSATAPDPAARKGRVLAGFHFVRARPRLLLTMLLAGLLGAFGMNGPVVLAAFADRVWHSGPAGFGLFNTVSALGALAGALVATRIKRFGRKGIVASAGLFGLTQSIAAVMPTQEWFVAMLVVVGFMTLVFLTSAATAVQLEAGAHVRGRVLALYFPLLLGGHALGGLLAGWLTEDFGVRTGLVVTGALGMVSAVVIGLLMWRSGRRRVQPQPSLLSPSDPASRH</sequence>
<dbReference type="InterPro" id="IPR036259">
    <property type="entry name" value="MFS_trans_sf"/>
</dbReference>
<feature type="transmembrane region" description="Helical" evidence="7">
    <location>
        <begin position="246"/>
        <end position="270"/>
    </location>
</feature>
<evidence type="ECO:0000256" key="3">
    <source>
        <dbReference type="ARBA" id="ARBA00022475"/>
    </source>
</evidence>
<feature type="domain" description="Major facilitator superfamily (MFS) profile" evidence="8">
    <location>
        <begin position="1"/>
        <end position="422"/>
    </location>
</feature>
<dbReference type="InterPro" id="IPR010290">
    <property type="entry name" value="TM_effector"/>
</dbReference>
<dbReference type="PANTHER" id="PTHR23513">
    <property type="entry name" value="INTEGRAL MEMBRANE EFFLUX PROTEIN-RELATED"/>
    <property type="match status" value="1"/>
</dbReference>
<evidence type="ECO:0000256" key="7">
    <source>
        <dbReference type="SAM" id="Phobius"/>
    </source>
</evidence>
<feature type="transmembrane region" description="Helical" evidence="7">
    <location>
        <begin position="396"/>
        <end position="419"/>
    </location>
</feature>
<evidence type="ECO:0000256" key="1">
    <source>
        <dbReference type="ARBA" id="ARBA00004651"/>
    </source>
</evidence>
<feature type="transmembrane region" description="Helical" evidence="7">
    <location>
        <begin position="67"/>
        <end position="88"/>
    </location>
</feature>
<proteinExistence type="predicted"/>
<feature type="transmembrane region" description="Helical" evidence="7">
    <location>
        <begin position="100"/>
        <end position="121"/>
    </location>
</feature>
<dbReference type="RefSeq" id="WP_404593689.1">
    <property type="nucleotide sequence ID" value="NZ_JBIYEW010000003.1"/>
</dbReference>
<gene>
    <name evidence="9" type="ORF">ABIA52_000884</name>
</gene>
<dbReference type="PANTHER" id="PTHR23513:SF11">
    <property type="entry name" value="STAPHYLOFERRIN A TRANSPORTER"/>
    <property type="match status" value="1"/>
</dbReference>
<feature type="transmembrane region" description="Helical" evidence="7">
    <location>
        <begin position="127"/>
        <end position="146"/>
    </location>
</feature>
<organism evidence="9 10">
    <name type="scientific">Paenarthrobacter histidinolovorans</name>
    <dbReference type="NCBI Taxonomy" id="43664"/>
    <lineage>
        <taxon>Bacteria</taxon>
        <taxon>Bacillati</taxon>
        <taxon>Actinomycetota</taxon>
        <taxon>Actinomycetes</taxon>
        <taxon>Micrococcales</taxon>
        <taxon>Micrococcaceae</taxon>
        <taxon>Paenarthrobacter</taxon>
    </lineage>
</organism>
<feature type="transmembrane region" description="Helical" evidence="7">
    <location>
        <begin position="334"/>
        <end position="356"/>
    </location>
</feature>
<feature type="transmembrane region" description="Helical" evidence="7">
    <location>
        <begin position="158"/>
        <end position="186"/>
    </location>
</feature>
<evidence type="ECO:0000256" key="2">
    <source>
        <dbReference type="ARBA" id="ARBA00022448"/>
    </source>
</evidence>
<evidence type="ECO:0000259" key="8">
    <source>
        <dbReference type="PROSITE" id="PS50850"/>
    </source>
</evidence>
<dbReference type="Proteomes" id="UP001620520">
    <property type="component" value="Unassembled WGS sequence"/>
</dbReference>
<keyword evidence="4 7" id="KW-0812">Transmembrane</keyword>
<feature type="transmembrane region" description="Helical" evidence="7">
    <location>
        <begin position="310"/>
        <end position="328"/>
    </location>
</feature>
<reference evidence="9 10" key="1">
    <citation type="submission" date="2024-10" db="EMBL/GenBank/DDBJ databases">
        <title>Novel secondary metabolite-producing bacteria for plant disease control.</title>
        <authorList>
            <person name="Chevrette M."/>
        </authorList>
    </citation>
    <scope>NUCLEOTIDE SEQUENCE [LARGE SCALE GENOMIC DNA]</scope>
    <source>
        <strain evidence="9 10">J30 TE3557</strain>
    </source>
</reference>
<dbReference type="Pfam" id="PF05977">
    <property type="entry name" value="MFS_3"/>
    <property type="match status" value="1"/>
</dbReference>
<evidence type="ECO:0000313" key="9">
    <source>
        <dbReference type="EMBL" id="MFK4637995.1"/>
    </source>
</evidence>
<dbReference type="CDD" id="cd06173">
    <property type="entry name" value="MFS_MefA_like"/>
    <property type="match status" value="1"/>
</dbReference>
<dbReference type="Gene3D" id="1.20.1250.20">
    <property type="entry name" value="MFS general substrate transporter like domains"/>
    <property type="match status" value="1"/>
</dbReference>
<feature type="transmembrane region" description="Helical" evidence="7">
    <location>
        <begin position="192"/>
        <end position="212"/>
    </location>
</feature>